<evidence type="ECO:0000259" key="7">
    <source>
        <dbReference type="PROSITE" id="PS50305"/>
    </source>
</evidence>
<dbReference type="HAMAP" id="MF_01967">
    <property type="entry name" value="Sirtuin_ClassII"/>
    <property type="match status" value="1"/>
</dbReference>
<feature type="domain" description="Deacetylase sirtuin-type" evidence="7">
    <location>
        <begin position="31"/>
        <end position="317"/>
    </location>
</feature>
<dbReference type="InterPro" id="IPR026590">
    <property type="entry name" value="Ssirtuin_cat_dom"/>
</dbReference>
<accession>A0A7T4JVT4</accession>
<dbReference type="EC" id="2.3.1.286" evidence="5"/>
<evidence type="ECO:0000313" key="9">
    <source>
        <dbReference type="Proteomes" id="UP000596145"/>
    </source>
</evidence>
<dbReference type="PANTHER" id="PTHR11085:SF10">
    <property type="entry name" value="NAD-DEPENDENT PROTEIN DEACYLASE SIRTUIN-5, MITOCHONDRIAL-RELATED"/>
    <property type="match status" value="1"/>
</dbReference>
<proteinExistence type="inferred from homology"/>
<dbReference type="RefSeq" id="WP_084036509.1">
    <property type="nucleotide sequence ID" value="NZ_CP066007.1"/>
</dbReference>
<feature type="binding site" evidence="5 6">
    <location>
        <position position="163"/>
    </location>
    <ligand>
        <name>Zn(2+)</name>
        <dbReference type="ChEBI" id="CHEBI:29105"/>
    </ligand>
</feature>
<name>A0A7T4JVT4_9CORY</name>
<dbReference type="GeneID" id="92760995"/>
<dbReference type="GO" id="GO:0017136">
    <property type="term" value="F:histone deacetylase activity, NAD-dependent"/>
    <property type="evidence" value="ECO:0007669"/>
    <property type="project" value="TreeGrafter"/>
</dbReference>
<keyword evidence="3 5" id="KW-0862">Zinc</keyword>
<dbReference type="SUPFAM" id="SSF52467">
    <property type="entry name" value="DHS-like NAD/FAD-binding domain"/>
    <property type="match status" value="1"/>
</dbReference>
<gene>
    <name evidence="5" type="primary">cobB</name>
    <name evidence="8" type="ORF">I6I10_04585</name>
</gene>
<feature type="binding site" evidence="5 6">
    <location>
        <position position="218"/>
    </location>
    <ligand>
        <name>Zn(2+)</name>
        <dbReference type="ChEBI" id="CHEBI:29105"/>
    </ligand>
</feature>
<feature type="binding site" evidence="5">
    <location>
        <begin position="59"/>
        <end position="79"/>
    </location>
    <ligand>
        <name>NAD(+)</name>
        <dbReference type="ChEBI" id="CHEBI:57540"/>
    </ligand>
</feature>
<evidence type="ECO:0000313" key="8">
    <source>
        <dbReference type="EMBL" id="QQB47190.1"/>
    </source>
</evidence>
<evidence type="ECO:0000256" key="6">
    <source>
        <dbReference type="PROSITE-ProRule" id="PRU00236"/>
    </source>
</evidence>
<dbReference type="GO" id="GO:0005737">
    <property type="term" value="C:cytoplasm"/>
    <property type="evidence" value="ECO:0007669"/>
    <property type="project" value="UniProtKB-SubCell"/>
</dbReference>
<evidence type="ECO:0000256" key="5">
    <source>
        <dbReference type="HAMAP-Rule" id="MF_01967"/>
    </source>
</evidence>
<feature type="binding site" evidence="5">
    <location>
        <begin position="285"/>
        <end position="287"/>
    </location>
    <ligand>
        <name>NAD(+)</name>
        <dbReference type="ChEBI" id="CHEBI:57540"/>
    </ligand>
</feature>
<comment type="similarity">
    <text evidence="5">Belongs to the sirtuin family. Class II subfamily.</text>
</comment>
<keyword evidence="2 5" id="KW-0479">Metal-binding</keyword>
<keyword evidence="5" id="KW-0963">Cytoplasm</keyword>
<dbReference type="PANTHER" id="PTHR11085">
    <property type="entry name" value="NAD-DEPENDENT PROTEIN DEACYLASE SIRTUIN-5, MITOCHONDRIAL-RELATED"/>
    <property type="match status" value="1"/>
</dbReference>
<feature type="binding site" evidence="5 6">
    <location>
        <position position="221"/>
    </location>
    <ligand>
        <name>Zn(2+)</name>
        <dbReference type="ChEBI" id="CHEBI:29105"/>
    </ligand>
</feature>
<dbReference type="InterPro" id="IPR029035">
    <property type="entry name" value="DHS-like_NAD/FAD-binding_dom"/>
</dbReference>
<keyword evidence="4 5" id="KW-0520">NAD</keyword>
<sequence length="317" mass="34228">MGCVSTQHFDDPAVQLAHDSALKSIARVVHETVTPTPPAQALAFILRQLRATGCLVLTGAGVSTDSGIPDYRGPNGSLTRHRPMTYQEFQHDPEALRRYWARSFIGWRHMDEARPNSVHRAIAALEARGFVSGLITQNVDGLHTQAGSRTVIPLHGDLGSVCCLTCGHREKRTRFDKRLASANPGYVESIHVDTSMVNPDGDVALRDEDVAAFHLAECENCGSTKLKPHVVYFGEPVPANRKARARELLDKSSSLLVVGSSLAVMSGYTFVLDARAQGKPVAVINGGPGRGDKKADVVWRTDVASAFEQISAALDVA</sequence>
<evidence type="ECO:0000256" key="3">
    <source>
        <dbReference type="ARBA" id="ARBA00022833"/>
    </source>
</evidence>
<dbReference type="PROSITE" id="PS50305">
    <property type="entry name" value="SIRTUIN"/>
    <property type="match status" value="1"/>
</dbReference>
<feature type="active site" description="Proton acceptor" evidence="5 6">
    <location>
        <position position="155"/>
    </location>
</feature>
<dbReference type="InterPro" id="IPR026591">
    <property type="entry name" value="Sirtuin_cat_small_dom_sf"/>
</dbReference>
<feature type="binding site" evidence="5 6">
    <location>
        <position position="166"/>
    </location>
    <ligand>
        <name>Zn(2+)</name>
        <dbReference type="ChEBI" id="CHEBI:29105"/>
    </ligand>
</feature>
<organism evidence="8 9">
    <name type="scientific">Corynebacterium glucuronolyticum</name>
    <dbReference type="NCBI Taxonomy" id="39791"/>
    <lineage>
        <taxon>Bacteria</taxon>
        <taxon>Bacillati</taxon>
        <taxon>Actinomycetota</taxon>
        <taxon>Actinomycetes</taxon>
        <taxon>Mycobacteriales</taxon>
        <taxon>Corynebacteriaceae</taxon>
        <taxon>Corynebacterium</taxon>
    </lineage>
</organism>
<dbReference type="GO" id="GO:0008270">
    <property type="term" value="F:zinc ion binding"/>
    <property type="evidence" value="ECO:0007669"/>
    <property type="project" value="UniProtKB-UniRule"/>
</dbReference>
<dbReference type="InterPro" id="IPR050134">
    <property type="entry name" value="NAD-dep_sirtuin_deacylases"/>
</dbReference>
<evidence type="ECO:0000256" key="2">
    <source>
        <dbReference type="ARBA" id="ARBA00022723"/>
    </source>
</evidence>
<reference evidence="8 9" key="1">
    <citation type="submission" date="2020-12" db="EMBL/GenBank/DDBJ databases">
        <title>FDA dAtabase for Regulatory Grade micrObial Sequences (FDA-ARGOS): Supporting development and validation of Infectious Disease Dx tests.</title>
        <authorList>
            <person name="Sproer C."/>
            <person name="Gronow S."/>
            <person name="Severitt S."/>
            <person name="Schroder I."/>
            <person name="Tallon L."/>
            <person name="Sadzewicz L."/>
            <person name="Zhao X."/>
            <person name="Boylan J."/>
            <person name="Ott S."/>
            <person name="Bowen H."/>
            <person name="Vavikolanu K."/>
            <person name="Mehta A."/>
            <person name="Aluvathingal J."/>
            <person name="Nadendla S."/>
            <person name="Lowell S."/>
            <person name="Myers T."/>
            <person name="Yan Y."/>
            <person name="Sichtig H."/>
        </authorList>
    </citation>
    <scope>NUCLEOTIDE SEQUENCE [LARGE SCALE GENOMIC DNA]</scope>
    <source>
        <strain evidence="8 9">FDAARGOS_1053</strain>
    </source>
</reference>
<feature type="binding site" evidence="5">
    <location>
        <begin position="259"/>
        <end position="261"/>
    </location>
    <ligand>
        <name>NAD(+)</name>
        <dbReference type="ChEBI" id="CHEBI:57540"/>
    </ligand>
</feature>
<comment type="catalytic activity">
    <reaction evidence="5">
        <text>N(6)-acetyl-L-lysyl-[protein] + NAD(+) + H2O = 2''-O-acetyl-ADP-D-ribose + nicotinamide + L-lysyl-[protein]</text>
        <dbReference type="Rhea" id="RHEA:43636"/>
        <dbReference type="Rhea" id="RHEA-COMP:9752"/>
        <dbReference type="Rhea" id="RHEA-COMP:10731"/>
        <dbReference type="ChEBI" id="CHEBI:15377"/>
        <dbReference type="ChEBI" id="CHEBI:17154"/>
        <dbReference type="ChEBI" id="CHEBI:29969"/>
        <dbReference type="ChEBI" id="CHEBI:57540"/>
        <dbReference type="ChEBI" id="CHEBI:61930"/>
        <dbReference type="ChEBI" id="CHEBI:83767"/>
        <dbReference type="EC" id="2.3.1.286"/>
    </reaction>
</comment>
<dbReference type="GO" id="GO:0070403">
    <property type="term" value="F:NAD+ binding"/>
    <property type="evidence" value="ECO:0007669"/>
    <property type="project" value="UniProtKB-UniRule"/>
</dbReference>
<dbReference type="InterPro" id="IPR026587">
    <property type="entry name" value="Sirtuin_class_II"/>
</dbReference>
<evidence type="ECO:0000256" key="4">
    <source>
        <dbReference type="ARBA" id="ARBA00023027"/>
    </source>
</evidence>
<dbReference type="Proteomes" id="UP000596145">
    <property type="component" value="Chromosome"/>
</dbReference>
<dbReference type="Pfam" id="PF02146">
    <property type="entry name" value="SIR2"/>
    <property type="match status" value="1"/>
</dbReference>
<dbReference type="AlphaFoldDB" id="A0A7T4JVT4"/>
<dbReference type="InterPro" id="IPR003000">
    <property type="entry name" value="Sirtuin"/>
</dbReference>
<comment type="cofactor">
    <cofactor evidence="5">
        <name>Zn(2+)</name>
        <dbReference type="ChEBI" id="CHEBI:29105"/>
    </cofactor>
    <text evidence="5">Binds 1 zinc ion per subunit.</text>
</comment>
<dbReference type="Gene3D" id="3.40.50.1220">
    <property type="entry name" value="TPP-binding domain"/>
    <property type="match status" value="1"/>
</dbReference>
<dbReference type="OrthoDB" id="9800582at2"/>
<feature type="binding site" evidence="5">
    <location>
        <begin position="137"/>
        <end position="140"/>
    </location>
    <ligand>
        <name>NAD(+)</name>
        <dbReference type="ChEBI" id="CHEBI:57540"/>
    </ligand>
</feature>
<protein>
    <recommendedName>
        <fullName evidence="5">NAD-dependent protein deacetylase</fullName>
        <ecNumber evidence="5">2.3.1.286</ecNumber>
    </recommendedName>
    <alternativeName>
        <fullName evidence="5">Regulatory protein SIR2 homolog</fullName>
    </alternativeName>
</protein>
<comment type="subcellular location">
    <subcellularLocation>
        <location evidence="5">Cytoplasm</location>
    </subcellularLocation>
</comment>
<dbReference type="EMBL" id="CP066007">
    <property type="protein sequence ID" value="QQB47190.1"/>
    <property type="molecule type" value="Genomic_DNA"/>
</dbReference>
<evidence type="ECO:0000256" key="1">
    <source>
        <dbReference type="ARBA" id="ARBA00022679"/>
    </source>
</evidence>
<keyword evidence="1 5" id="KW-0808">Transferase</keyword>
<feature type="binding site" evidence="5">
    <location>
        <position position="303"/>
    </location>
    <ligand>
        <name>NAD(+)</name>
        <dbReference type="ChEBI" id="CHEBI:57540"/>
    </ligand>
</feature>
<dbReference type="Gene3D" id="3.30.1600.10">
    <property type="entry name" value="SIR2/SIRT2 'Small Domain"/>
    <property type="match status" value="1"/>
</dbReference>
<comment type="function">
    <text evidence="5">NAD-dependent protein deacetylase which modulates the activities of several enzymes which are inactive in their acetylated form.</text>
</comment>